<evidence type="ECO:0000313" key="6">
    <source>
        <dbReference type="EMBL" id="KAH8031372.1"/>
    </source>
</evidence>
<evidence type="ECO:0000256" key="1">
    <source>
        <dbReference type="ARBA" id="ARBA00004123"/>
    </source>
</evidence>
<keyword evidence="7" id="KW-1185">Reference proteome</keyword>
<accession>A0A9J6EAQ7</accession>
<reference evidence="6" key="2">
    <citation type="submission" date="2021-09" db="EMBL/GenBank/DDBJ databases">
        <authorList>
            <person name="Jia N."/>
            <person name="Wang J."/>
            <person name="Shi W."/>
            <person name="Du L."/>
            <person name="Sun Y."/>
            <person name="Zhan W."/>
            <person name="Jiang J."/>
            <person name="Wang Q."/>
            <person name="Zhang B."/>
            <person name="Ji P."/>
            <person name="Sakyi L.B."/>
            <person name="Cui X."/>
            <person name="Yuan T."/>
            <person name="Jiang B."/>
            <person name="Yang W."/>
            <person name="Lam T.T.-Y."/>
            <person name="Chang Q."/>
            <person name="Ding S."/>
            <person name="Wang X."/>
            <person name="Zhu J."/>
            <person name="Ruan X."/>
            <person name="Zhao L."/>
            <person name="Wei J."/>
            <person name="Que T."/>
            <person name="Du C."/>
            <person name="Cheng J."/>
            <person name="Dai P."/>
            <person name="Han X."/>
            <person name="Huang E."/>
            <person name="Gao Y."/>
            <person name="Liu J."/>
            <person name="Shao H."/>
            <person name="Ye R."/>
            <person name="Li L."/>
            <person name="Wei W."/>
            <person name="Wang X."/>
            <person name="Wang C."/>
            <person name="Huo Q."/>
            <person name="Li W."/>
            <person name="Guo W."/>
            <person name="Chen H."/>
            <person name="Chen S."/>
            <person name="Zhou L."/>
            <person name="Zhou L."/>
            <person name="Ni X."/>
            <person name="Tian J."/>
            <person name="Zhou Y."/>
            <person name="Sheng Y."/>
            <person name="Liu T."/>
            <person name="Pan Y."/>
            <person name="Xia L."/>
            <person name="Li J."/>
            <person name="Zhao F."/>
            <person name="Cao W."/>
        </authorList>
    </citation>
    <scope>NUCLEOTIDE SEQUENCE</scope>
    <source>
        <strain evidence="6">Rmic-2018</strain>
        <tissue evidence="6">Larvae</tissue>
    </source>
</reference>
<evidence type="ECO:0000256" key="5">
    <source>
        <dbReference type="SAM" id="MobiDB-lite"/>
    </source>
</evidence>
<feature type="region of interest" description="Disordered" evidence="5">
    <location>
        <begin position="284"/>
        <end position="307"/>
    </location>
</feature>
<dbReference type="PROSITE" id="PS50896">
    <property type="entry name" value="LISH"/>
    <property type="match status" value="1"/>
</dbReference>
<evidence type="ECO:0000256" key="4">
    <source>
        <dbReference type="ARBA" id="ARBA00023242"/>
    </source>
</evidence>
<evidence type="ECO:0000256" key="2">
    <source>
        <dbReference type="ARBA" id="ARBA00004906"/>
    </source>
</evidence>
<evidence type="ECO:0000256" key="3">
    <source>
        <dbReference type="ARBA" id="ARBA00022786"/>
    </source>
</evidence>
<dbReference type="EMBL" id="JABSTU010000005">
    <property type="protein sequence ID" value="KAH8031372.1"/>
    <property type="molecule type" value="Genomic_DNA"/>
</dbReference>
<gene>
    <name evidence="6" type="ORF">HPB51_016556</name>
</gene>
<dbReference type="GO" id="GO:0005634">
    <property type="term" value="C:nucleus"/>
    <property type="evidence" value="ECO:0007669"/>
    <property type="project" value="UniProtKB-SubCell"/>
</dbReference>
<comment type="subcellular location">
    <subcellularLocation>
        <location evidence="1">Nucleus</location>
    </subcellularLocation>
</comment>
<proteinExistence type="predicted"/>
<dbReference type="PANTHER" id="PTHR13129">
    <property type="entry name" value="VPRBP PROTEIN-RELATED"/>
    <property type="match status" value="1"/>
</dbReference>
<evidence type="ECO:0000313" key="7">
    <source>
        <dbReference type="Proteomes" id="UP000821866"/>
    </source>
</evidence>
<comment type="pathway">
    <text evidence="2">Protein modification; protein ubiquitination.</text>
</comment>
<dbReference type="VEuPathDB" id="VectorBase:LOC119163162"/>
<dbReference type="InterPro" id="IPR033270">
    <property type="entry name" value="VPRBP/DCAF1"/>
</dbReference>
<name>A0A9J6EAQ7_RHIMP</name>
<sequence>MTPVLMREPVLQDKRQEHAKFCTSCIELVERVTGAPLSPGMESSLAKINKDKRQEHAKFCTSCIELVERVTGAPLSPGMESSLAKINKSEVVAQTKISYREKDLLQLIYQHLQAKGLTDTAALLQKEAGLPARPLCGSSAQPQWSSNTVCTPRTLRPLRSGSIGSASLTPVSSAEKIPSVPCLNRNALLTFCEELHDDIVVMGAKETTQDVQGVHDLRRLHLCRDCRNTTCGFIVMHLIDGDDSCTSTPGDFGITQLLVQDHLRVSVKNGAVTPIRTDSVARQLQNHAAPPASSPSMPALQKRSGTYQASPVLKRLSYTSTSSAMPTSHPPHSLSLDTIVKEYLRNQHALCKNPVVACPPFELFV</sequence>
<dbReference type="GO" id="GO:0016567">
    <property type="term" value="P:protein ubiquitination"/>
    <property type="evidence" value="ECO:0007669"/>
    <property type="project" value="InterPro"/>
</dbReference>
<protein>
    <submittedName>
        <fullName evidence="6">Uncharacterized protein</fullName>
    </submittedName>
</protein>
<organism evidence="6 7">
    <name type="scientific">Rhipicephalus microplus</name>
    <name type="common">Cattle tick</name>
    <name type="synonym">Boophilus microplus</name>
    <dbReference type="NCBI Taxonomy" id="6941"/>
    <lineage>
        <taxon>Eukaryota</taxon>
        <taxon>Metazoa</taxon>
        <taxon>Ecdysozoa</taxon>
        <taxon>Arthropoda</taxon>
        <taxon>Chelicerata</taxon>
        <taxon>Arachnida</taxon>
        <taxon>Acari</taxon>
        <taxon>Parasitiformes</taxon>
        <taxon>Ixodida</taxon>
        <taxon>Ixodoidea</taxon>
        <taxon>Ixodidae</taxon>
        <taxon>Rhipicephalinae</taxon>
        <taxon>Rhipicephalus</taxon>
        <taxon>Boophilus</taxon>
    </lineage>
</organism>
<keyword evidence="3" id="KW-0833">Ubl conjugation pathway</keyword>
<dbReference type="GO" id="GO:0080008">
    <property type="term" value="C:Cul4-RING E3 ubiquitin ligase complex"/>
    <property type="evidence" value="ECO:0007669"/>
    <property type="project" value="TreeGrafter"/>
</dbReference>
<feature type="compositionally biased region" description="Low complexity" evidence="5">
    <location>
        <begin position="288"/>
        <end position="299"/>
    </location>
</feature>
<keyword evidence="4" id="KW-0539">Nucleus</keyword>
<comment type="caution">
    <text evidence="6">The sequence shown here is derived from an EMBL/GenBank/DDBJ whole genome shotgun (WGS) entry which is preliminary data.</text>
</comment>
<dbReference type="InterPro" id="IPR006594">
    <property type="entry name" value="LisH"/>
</dbReference>
<reference evidence="6" key="1">
    <citation type="journal article" date="2020" name="Cell">
        <title>Large-Scale Comparative Analyses of Tick Genomes Elucidate Their Genetic Diversity and Vector Capacities.</title>
        <authorList>
            <consortium name="Tick Genome and Microbiome Consortium (TIGMIC)"/>
            <person name="Jia N."/>
            <person name="Wang J."/>
            <person name="Shi W."/>
            <person name="Du L."/>
            <person name="Sun Y."/>
            <person name="Zhan W."/>
            <person name="Jiang J.F."/>
            <person name="Wang Q."/>
            <person name="Zhang B."/>
            <person name="Ji P."/>
            <person name="Bell-Sakyi L."/>
            <person name="Cui X.M."/>
            <person name="Yuan T.T."/>
            <person name="Jiang B.G."/>
            <person name="Yang W.F."/>
            <person name="Lam T.T."/>
            <person name="Chang Q.C."/>
            <person name="Ding S.J."/>
            <person name="Wang X.J."/>
            <person name="Zhu J.G."/>
            <person name="Ruan X.D."/>
            <person name="Zhao L."/>
            <person name="Wei J.T."/>
            <person name="Ye R.Z."/>
            <person name="Que T.C."/>
            <person name="Du C.H."/>
            <person name="Zhou Y.H."/>
            <person name="Cheng J.X."/>
            <person name="Dai P.F."/>
            <person name="Guo W.B."/>
            <person name="Han X.H."/>
            <person name="Huang E.J."/>
            <person name="Li L.F."/>
            <person name="Wei W."/>
            <person name="Gao Y.C."/>
            <person name="Liu J.Z."/>
            <person name="Shao H.Z."/>
            <person name="Wang X."/>
            <person name="Wang C.C."/>
            <person name="Yang T.C."/>
            <person name="Huo Q.B."/>
            <person name="Li W."/>
            <person name="Chen H.Y."/>
            <person name="Chen S.E."/>
            <person name="Zhou L.G."/>
            <person name="Ni X.B."/>
            <person name="Tian J.H."/>
            <person name="Sheng Y."/>
            <person name="Liu T."/>
            <person name="Pan Y.S."/>
            <person name="Xia L.Y."/>
            <person name="Li J."/>
            <person name="Zhao F."/>
            <person name="Cao W.C."/>
        </authorList>
    </citation>
    <scope>NUCLEOTIDE SEQUENCE</scope>
    <source>
        <strain evidence="6">Rmic-2018</strain>
    </source>
</reference>
<dbReference type="PANTHER" id="PTHR13129:SF4">
    <property type="entry name" value="DDB1- AND CUL4-ASSOCIATED FACTOR 1"/>
    <property type="match status" value="1"/>
</dbReference>
<dbReference type="Proteomes" id="UP000821866">
    <property type="component" value="Chromosome 3"/>
</dbReference>
<dbReference type="Pfam" id="PF08513">
    <property type="entry name" value="LisH"/>
    <property type="match status" value="1"/>
</dbReference>
<dbReference type="SMART" id="SM00667">
    <property type="entry name" value="LisH"/>
    <property type="match status" value="1"/>
</dbReference>
<dbReference type="AlphaFoldDB" id="A0A9J6EAQ7"/>